<sequence length="420" mass="45293">MSASGSLDPDGSDPGELDPGELDAVASDTASRTTSRALIVPFPAERPADIRAHLRRVDALFDEALDDLSGLWRDQLRAARLTSREDADPGTDILNRDFPDRDILDRDLPELLAELGAAGGKQLRPVMSYLGWVAAGGRRRGIGQAEVVRVGAALELLHLFALIHDDVMDESESRRGRPTVHVRARDLHAAAGAQGCSRRFGDSIAILLGDLAHAEADHLAGGLPPEMRRIWRELVVELVCGQRHDLTGSAGSRVDLRQARYVARSKSGGYTVQRPLQLGVAAAAPADFTTGLSTYGRELGEAFALRDDLLGVWGDPARTGKPAGDDLLSGKPTVVMALAQDRLSGPAAARLRRLTRGDGDRDDVEAVIADLDRAGLRDEVEDLIDRHVRAACRALDDRVLDPAGIAGLRRMAVEIAWRDR</sequence>
<dbReference type="EMBL" id="BAABAB010000006">
    <property type="protein sequence ID" value="GAA3608696.1"/>
    <property type="molecule type" value="Genomic_DNA"/>
</dbReference>
<feature type="region of interest" description="Disordered" evidence="7">
    <location>
        <begin position="1"/>
        <end position="29"/>
    </location>
</feature>
<dbReference type="PANTHER" id="PTHR12001:SF85">
    <property type="entry name" value="SHORT CHAIN ISOPRENYL DIPHOSPHATE SYNTHASE"/>
    <property type="match status" value="1"/>
</dbReference>
<evidence type="ECO:0000313" key="9">
    <source>
        <dbReference type="Proteomes" id="UP001501490"/>
    </source>
</evidence>
<gene>
    <name evidence="8" type="ORF">GCM10022236_07970</name>
</gene>
<evidence type="ECO:0008006" key="10">
    <source>
        <dbReference type="Google" id="ProtNLM"/>
    </source>
</evidence>
<evidence type="ECO:0000256" key="3">
    <source>
        <dbReference type="ARBA" id="ARBA00022679"/>
    </source>
</evidence>
<evidence type="ECO:0000313" key="8">
    <source>
        <dbReference type="EMBL" id="GAA3608696.1"/>
    </source>
</evidence>
<dbReference type="InterPro" id="IPR008949">
    <property type="entry name" value="Isoprenoid_synthase_dom_sf"/>
</dbReference>
<comment type="cofactor">
    <cofactor evidence="1">
        <name>Mg(2+)</name>
        <dbReference type="ChEBI" id="CHEBI:18420"/>
    </cofactor>
</comment>
<evidence type="ECO:0000256" key="7">
    <source>
        <dbReference type="SAM" id="MobiDB-lite"/>
    </source>
</evidence>
<accession>A0ABP6ZLS4</accession>
<keyword evidence="9" id="KW-1185">Reference proteome</keyword>
<keyword evidence="5" id="KW-0460">Magnesium</keyword>
<dbReference type="InterPro" id="IPR033749">
    <property type="entry name" value="Polyprenyl_synt_CS"/>
</dbReference>
<comment type="caution">
    <text evidence="8">The sequence shown here is derived from an EMBL/GenBank/DDBJ whole genome shotgun (WGS) entry which is preliminary data.</text>
</comment>
<evidence type="ECO:0000256" key="5">
    <source>
        <dbReference type="ARBA" id="ARBA00022842"/>
    </source>
</evidence>
<name>A0ABP6ZLS4_9ACTN</name>
<comment type="similarity">
    <text evidence="2 6">Belongs to the FPP/GGPP synthase family.</text>
</comment>
<dbReference type="SFLD" id="SFLDS00005">
    <property type="entry name" value="Isoprenoid_Synthase_Type_I"/>
    <property type="match status" value="1"/>
</dbReference>
<keyword evidence="4" id="KW-0479">Metal-binding</keyword>
<dbReference type="RefSeq" id="WP_344801795.1">
    <property type="nucleotide sequence ID" value="NZ_BAABAB010000006.1"/>
</dbReference>
<evidence type="ECO:0000256" key="1">
    <source>
        <dbReference type="ARBA" id="ARBA00001946"/>
    </source>
</evidence>
<dbReference type="CDD" id="cd00685">
    <property type="entry name" value="Trans_IPPS_HT"/>
    <property type="match status" value="1"/>
</dbReference>
<evidence type="ECO:0000256" key="4">
    <source>
        <dbReference type="ARBA" id="ARBA00022723"/>
    </source>
</evidence>
<dbReference type="SUPFAM" id="SSF48576">
    <property type="entry name" value="Terpenoid synthases"/>
    <property type="match status" value="1"/>
</dbReference>
<feature type="compositionally biased region" description="Acidic residues" evidence="7">
    <location>
        <begin position="10"/>
        <end position="21"/>
    </location>
</feature>
<organism evidence="8 9">
    <name type="scientific">Microlunatus ginsengisoli</name>
    <dbReference type="NCBI Taxonomy" id="363863"/>
    <lineage>
        <taxon>Bacteria</taxon>
        <taxon>Bacillati</taxon>
        <taxon>Actinomycetota</taxon>
        <taxon>Actinomycetes</taxon>
        <taxon>Propionibacteriales</taxon>
        <taxon>Propionibacteriaceae</taxon>
        <taxon>Microlunatus</taxon>
    </lineage>
</organism>
<dbReference type="Pfam" id="PF00348">
    <property type="entry name" value="polyprenyl_synt"/>
    <property type="match status" value="1"/>
</dbReference>
<dbReference type="PANTHER" id="PTHR12001">
    <property type="entry name" value="GERANYLGERANYL PYROPHOSPHATE SYNTHASE"/>
    <property type="match status" value="1"/>
</dbReference>
<evidence type="ECO:0000256" key="2">
    <source>
        <dbReference type="ARBA" id="ARBA00006706"/>
    </source>
</evidence>
<protein>
    <recommendedName>
        <fullName evidence="10">Geranylgeranyl diphosphate synthase, type I</fullName>
    </recommendedName>
</protein>
<proteinExistence type="inferred from homology"/>
<dbReference type="Gene3D" id="1.10.600.10">
    <property type="entry name" value="Farnesyl Diphosphate Synthase"/>
    <property type="match status" value="1"/>
</dbReference>
<keyword evidence="3 6" id="KW-0808">Transferase</keyword>
<dbReference type="PROSITE" id="PS00723">
    <property type="entry name" value="POLYPRENYL_SYNTHASE_1"/>
    <property type="match status" value="1"/>
</dbReference>
<dbReference type="InterPro" id="IPR000092">
    <property type="entry name" value="Polyprenyl_synt"/>
</dbReference>
<reference evidence="9" key="1">
    <citation type="journal article" date="2019" name="Int. J. Syst. Evol. Microbiol.">
        <title>The Global Catalogue of Microorganisms (GCM) 10K type strain sequencing project: providing services to taxonomists for standard genome sequencing and annotation.</title>
        <authorList>
            <consortium name="The Broad Institute Genomics Platform"/>
            <consortium name="The Broad Institute Genome Sequencing Center for Infectious Disease"/>
            <person name="Wu L."/>
            <person name="Ma J."/>
        </authorList>
    </citation>
    <scope>NUCLEOTIDE SEQUENCE [LARGE SCALE GENOMIC DNA]</scope>
    <source>
        <strain evidence="9">JCM 16929</strain>
    </source>
</reference>
<dbReference type="Proteomes" id="UP001501490">
    <property type="component" value="Unassembled WGS sequence"/>
</dbReference>
<evidence type="ECO:0000256" key="6">
    <source>
        <dbReference type="RuleBase" id="RU004466"/>
    </source>
</evidence>